<keyword evidence="3" id="KW-1185">Reference proteome</keyword>
<protein>
    <submittedName>
        <fullName evidence="2">Biotin biosynthesis biox</fullName>
    </submittedName>
</protein>
<dbReference type="EMBL" id="UPPP01000074">
    <property type="protein sequence ID" value="VBB07450.1"/>
    <property type="molecule type" value="Genomic_DNA"/>
</dbReference>
<dbReference type="Gene3D" id="1.10.1760.20">
    <property type="match status" value="1"/>
</dbReference>
<feature type="transmembrane region" description="Helical" evidence="1">
    <location>
        <begin position="125"/>
        <end position="147"/>
    </location>
</feature>
<sequence>MRHIRQLTETGLLAALITITGAIKLPGLFPGTEFQLSAPLAVAICGVFGFRQYIIAGVISSLLGLALGTQNGLAVLVAMVFRLTAGGVLYLGGSSWPVVAIAGPVASAAARMVVGLVVNVSPWPLLVAALPGMAYTAAASWPLTLILRKIKNQSTKVMIHVIQR</sequence>
<accession>A0A498R945</accession>
<keyword evidence="1" id="KW-0472">Membrane</keyword>
<feature type="transmembrane region" description="Helical" evidence="1">
    <location>
        <begin position="41"/>
        <end position="66"/>
    </location>
</feature>
<evidence type="ECO:0000313" key="2">
    <source>
        <dbReference type="EMBL" id="VBB07450.1"/>
    </source>
</evidence>
<name>A0A498R945_9FIRM</name>
<evidence type="ECO:0000313" key="3">
    <source>
        <dbReference type="Proteomes" id="UP000277811"/>
    </source>
</evidence>
<feature type="transmembrane region" description="Helical" evidence="1">
    <location>
        <begin position="98"/>
        <end position="118"/>
    </location>
</feature>
<gene>
    <name evidence="2" type="ORF">LUCI_2699</name>
</gene>
<proteinExistence type="predicted"/>
<dbReference type="Proteomes" id="UP000277811">
    <property type="component" value="Unassembled WGS sequence"/>
</dbReference>
<dbReference type="OrthoDB" id="1750926at2"/>
<organism evidence="2 3">
    <name type="scientific">Lucifera butyrica</name>
    <dbReference type="NCBI Taxonomy" id="1351585"/>
    <lineage>
        <taxon>Bacteria</taxon>
        <taxon>Bacillati</taxon>
        <taxon>Bacillota</taxon>
        <taxon>Negativicutes</taxon>
        <taxon>Veillonellales</taxon>
        <taxon>Veillonellaceae</taxon>
        <taxon>Lucifera</taxon>
    </lineage>
</organism>
<evidence type="ECO:0000256" key="1">
    <source>
        <dbReference type="SAM" id="Phobius"/>
    </source>
</evidence>
<reference evidence="2 3" key="1">
    <citation type="submission" date="2018-06" db="EMBL/GenBank/DDBJ databases">
        <authorList>
            <person name="Strepis N."/>
        </authorList>
    </citation>
    <scope>NUCLEOTIDE SEQUENCE [LARGE SCALE GENOMIC DNA]</scope>
    <source>
        <strain evidence="2">LUCI</strain>
    </source>
</reference>
<dbReference type="AlphaFoldDB" id="A0A498R945"/>
<dbReference type="RefSeq" id="WP_122628386.1">
    <property type="nucleotide sequence ID" value="NZ_UPPP01000074.1"/>
</dbReference>
<feature type="transmembrane region" description="Helical" evidence="1">
    <location>
        <begin position="12"/>
        <end position="29"/>
    </location>
</feature>
<keyword evidence="1" id="KW-0812">Transmembrane</keyword>
<keyword evidence="1" id="KW-1133">Transmembrane helix</keyword>